<evidence type="ECO:0008006" key="4">
    <source>
        <dbReference type="Google" id="ProtNLM"/>
    </source>
</evidence>
<dbReference type="EMBL" id="BONG01000055">
    <property type="protein sequence ID" value="GIF93046.1"/>
    <property type="molecule type" value="Genomic_DNA"/>
</dbReference>
<keyword evidence="3" id="KW-1185">Reference proteome</keyword>
<evidence type="ECO:0000313" key="3">
    <source>
        <dbReference type="Proteomes" id="UP000619293"/>
    </source>
</evidence>
<keyword evidence="1" id="KW-0812">Transmembrane</keyword>
<feature type="transmembrane region" description="Helical" evidence="1">
    <location>
        <begin position="41"/>
        <end position="65"/>
    </location>
</feature>
<sequence>MTNRLRRILPSGLGGLMGLACALCCAIPLLLAAGILGGAGWAALGQIMPGIAVALAAATALAWWWSTRRRTAHASGCAGGTCSCSQPS</sequence>
<name>A0A8J3K4L6_9ACTN</name>
<dbReference type="PROSITE" id="PS51257">
    <property type="entry name" value="PROKAR_LIPOPROTEIN"/>
    <property type="match status" value="1"/>
</dbReference>
<organism evidence="2 3">
    <name type="scientific">Catellatospora chokoriensis</name>
    <dbReference type="NCBI Taxonomy" id="310353"/>
    <lineage>
        <taxon>Bacteria</taxon>
        <taxon>Bacillati</taxon>
        <taxon>Actinomycetota</taxon>
        <taxon>Actinomycetes</taxon>
        <taxon>Micromonosporales</taxon>
        <taxon>Micromonosporaceae</taxon>
        <taxon>Catellatospora</taxon>
    </lineage>
</organism>
<dbReference type="AlphaFoldDB" id="A0A8J3K4L6"/>
<dbReference type="RefSeq" id="WP_191842684.1">
    <property type="nucleotide sequence ID" value="NZ_BAAALB010000027.1"/>
</dbReference>
<protein>
    <recommendedName>
        <fullName evidence="4">Mercuric ion transport protein</fullName>
    </recommendedName>
</protein>
<dbReference type="Proteomes" id="UP000619293">
    <property type="component" value="Unassembled WGS sequence"/>
</dbReference>
<keyword evidence="1" id="KW-1133">Transmembrane helix</keyword>
<comment type="caution">
    <text evidence="2">The sequence shown here is derived from an EMBL/GenBank/DDBJ whole genome shotgun (WGS) entry which is preliminary data.</text>
</comment>
<gene>
    <name evidence="2" type="ORF">Cch02nite_64900</name>
</gene>
<accession>A0A8J3K4L6</accession>
<proteinExistence type="predicted"/>
<evidence type="ECO:0000256" key="1">
    <source>
        <dbReference type="SAM" id="Phobius"/>
    </source>
</evidence>
<keyword evidence="1" id="KW-0472">Membrane</keyword>
<feature type="transmembrane region" description="Helical" evidence="1">
    <location>
        <begin position="12"/>
        <end position="35"/>
    </location>
</feature>
<evidence type="ECO:0000313" key="2">
    <source>
        <dbReference type="EMBL" id="GIF93046.1"/>
    </source>
</evidence>
<reference evidence="2 3" key="1">
    <citation type="submission" date="2021-01" db="EMBL/GenBank/DDBJ databases">
        <title>Whole genome shotgun sequence of Catellatospora chokoriensis NBRC 107358.</title>
        <authorList>
            <person name="Komaki H."/>
            <person name="Tamura T."/>
        </authorList>
    </citation>
    <scope>NUCLEOTIDE SEQUENCE [LARGE SCALE GENOMIC DNA]</scope>
    <source>
        <strain evidence="2 3">NBRC 107358</strain>
    </source>
</reference>